<proteinExistence type="predicted"/>
<name>A0A380W7U2_AFIFE</name>
<reference evidence="1 2" key="1">
    <citation type="submission" date="2018-06" db="EMBL/GenBank/DDBJ databases">
        <authorList>
            <consortium name="Pathogen Informatics"/>
            <person name="Doyle S."/>
        </authorList>
    </citation>
    <scope>NUCLEOTIDE SEQUENCE [LARGE SCALE GENOMIC DNA]</scope>
    <source>
        <strain evidence="1 2">NCTC12722</strain>
    </source>
</reference>
<dbReference type="Proteomes" id="UP000254343">
    <property type="component" value="Unassembled WGS sequence"/>
</dbReference>
<organism evidence="1 2">
    <name type="scientific">Afipia felis</name>
    <name type="common">Cat scratch disease bacillus</name>
    <dbReference type="NCBI Taxonomy" id="1035"/>
    <lineage>
        <taxon>Bacteria</taxon>
        <taxon>Pseudomonadati</taxon>
        <taxon>Pseudomonadota</taxon>
        <taxon>Alphaproteobacteria</taxon>
        <taxon>Hyphomicrobiales</taxon>
        <taxon>Nitrobacteraceae</taxon>
        <taxon>Afipia</taxon>
    </lineage>
</organism>
<protein>
    <submittedName>
        <fullName evidence="1">Uncharacterized protein</fullName>
    </submittedName>
</protein>
<sequence>MQNCNAAIQSPEYLKYTLFINRLSIYLTKQ</sequence>
<gene>
    <name evidence="1" type="ORF">NCTC12722_01908</name>
</gene>
<accession>A0A380W7U2</accession>
<evidence type="ECO:0000313" key="1">
    <source>
        <dbReference type="EMBL" id="SUU84709.1"/>
    </source>
</evidence>
<dbReference type="AlphaFoldDB" id="A0A380W7U2"/>
<dbReference type="EMBL" id="UIGB01000001">
    <property type="protein sequence ID" value="SUU84709.1"/>
    <property type="molecule type" value="Genomic_DNA"/>
</dbReference>
<evidence type="ECO:0000313" key="2">
    <source>
        <dbReference type="Proteomes" id="UP000254343"/>
    </source>
</evidence>